<name>A0ABU6RR07_9FABA</name>
<feature type="region of interest" description="Disordered" evidence="1">
    <location>
        <begin position="193"/>
        <end position="222"/>
    </location>
</feature>
<accession>A0ABU6RR07</accession>
<feature type="region of interest" description="Disordered" evidence="1">
    <location>
        <begin position="150"/>
        <end position="169"/>
    </location>
</feature>
<feature type="region of interest" description="Disordered" evidence="1">
    <location>
        <begin position="37"/>
        <end position="105"/>
    </location>
</feature>
<reference evidence="2 3" key="1">
    <citation type="journal article" date="2023" name="Plants (Basel)">
        <title>Bridging the Gap: Combining Genomics and Transcriptomics Approaches to Understand Stylosanthes scabra, an Orphan Legume from the Brazilian Caatinga.</title>
        <authorList>
            <person name="Ferreira-Neto J.R.C."/>
            <person name="da Silva M.D."/>
            <person name="Binneck E."/>
            <person name="de Melo N.F."/>
            <person name="da Silva R.H."/>
            <person name="de Melo A.L.T.M."/>
            <person name="Pandolfi V."/>
            <person name="Bustamante F.O."/>
            <person name="Brasileiro-Vidal A.C."/>
            <person name="Benko-Iseppon A.M."/>
        </authorList>
    </citation>
    <scope>NUCLEOTIDE SEQUENCE [LARGE SCALE GENOMIC DNA]</scope>
    <source>
        <tissue evidence="2">Leaves</tissue>
    </source>
</reference>
<evidence type="ECO:0000313" key="2">
    <source>
        <dbReference type="EMBL" id="MED6126344.1"/>
    </source>
</evidence>
<comment type="caution">
    <text evidence="2">The sequence shown here is derived from an EMBL/GenBank/DDBJ whole genome shotgun (WGS) entry which is preliminary data.</text>
</comment>
<gene>
    <name evidence="2" type="ORF">PIB30_077551</name>
</gene>
<sequence length="231" mass="25778">MRSPRPGLSPTKEYVDWWVVACRRGFLSADHLLQDPRGAQLPDDVPPAATQARDPIVLLRDAPTHRRRAQMQGPDIRRKGEGASTSRRSHVQPGGEDVDEEAEYRRQEDIPNGVEVHDQGGDNPTPQEADIDFFSGADLELARFILHGEGSDSRSAPHASAGGQSGHQVYKPTQDMYEMFTCSDQMMDQIAQEYLASRPSDDPVYKPEPPLQSHPDPAQQCQGFQYYQPSQ</sequence>
<dbReference type="EMBL" id="JASCZI010031254">
    <property type="protein sequence ID" value="MED6126344.1"/>
    <property type="molecule type" value="Genomic_DNA"/>
</dbReference>
<keyword evidence="3" id="KW-1185">Reference proteome</keyword>
<proteinExistence type="predicted"/>
<organism evidence="2 3">
    <name type="scientific">Stylosanthes scabra</name>
    <dbReference type="NCBI Taxonomy" id="79078"/>
    <lineage>
        <taxon>Eukaryota</taxon>
        <taxon>Viridiplantae</taxon>
        <taxon>Streptophyta</taxon>
        <taxon>Embryophyta</taxon>
        <taxon>Tracheophyta</taxon>
        <taxon>Spermatophyta</taxon>
        <taxon>Magnoliopsida</taxon>
        <taxon>eudicotyledons</taxon>
        <taxon>Gunneridae</taxon>
        <taxon>Pentapetalae</taxon>
        <taxon>rosids</taxon>
        <taxon>fabids</taxon>
        <taxon>Fabales</taxon>
        <taxon>Fabaceae</taxon>
        <taxon>Papilionoideae</taxon>
        <taxon>50 kb inversion clade</taxon>
        <taxon>dalbergioids sensu lato</taxon>
        <taxon>Dalbergieae</taxon>
        <taxon>Pterocarpus clade</taxon>
        <taxon>Stylosanthes</taxon>
    </lineage>
</organism>
<dbReference type="Proteomes" id="UP001341840">
    <property type="component" value="Unassembled WGS sequence"/>
</dbReference>
<evidence type="ECO:0000256" key="1">
    <source>
        <dbReference type="SAM" id="MobiDB-lite"/>
    </source>
</evidence>
<protein>
    <submittedName>
        <fullName evidence="2">Uncharacterized protein</fullName>
    </submittedName>
</protein>
<evidence type="ECO:0000313" key="3">
    <source>
        <dbReference type="Proteomes" id="UP001341840"/>
    </source>
</evidence>